<evidence type="ECO:0000313" key="2">
    <source>
        <dbReference type="Proteomes" id="UP000234681"/>
    </source>
</evidence>
<sequence>MSRTEPLADMIDMCPWTEPKKGVDSQRVLVISHHVVHFALRTHLLA</sequence>
<gene>
    <name evidence="1" type="ORF">rCG_41281</name>
</gene>
<reference evidence="2" key="1">
    <citation type="submission" date="2005-09" db="EMBL/GenBank/DDBJ databases">
        <authorList>
            <person name="Mural R.J."/>
            <person name="Li P.W."/>
            <person name="Adams M.D."/>
            <person name="Amanatides P.G."/>
            <person name="Baden-Tillson H."/>
            <person name="Barnstead M."/>
            <person name="Chin S.H."/>
            <person name="Dew I."/>
            <person name="Evans C.A."/>
            <person name="Ferriera S."/>
            <person name="Flanigan M."/>
            <person name="Fosler C."/>
            <person name="Glodek A."/>
            <person name="Gu Z."/>
            <person name="Holt R.A."/>
            <person name="Jennings D."/>
            <person name="Kraft C.L."/>
            <person name="Lu F."/>
            <person name="Nguyen T."/>
            <person name="Nusskern D.R."/>
            <person name="Pfannkoch C.M."/>
            <person name="Sitter C."/>
            <person name="Sutton G.G."/>
            <person name="Venter J.C."/>
            <person name="Wang Z."/>
            <person name="Woodage T."/>
            <person name="Zheng X.H."/>
            <person name="Zhong F."/>
        </authorList>
    </citation>
    <scope>NUCLEOTIDE SEQUENCE [LARGE SCALE GENOMIC DNA]</scope>
    <source>
        <strain>BN</strain>
        <strain evidence="2">Sprague-Dawley</strain>
    </source>
</reference>
<dbReference type="AlphaFoldDB" id="A6KNF4"/>
<dbReference type="Proteomes" id="UP000234681">
    <property type="component" value="Chromosome 18"/>
</dbReference>
<name>A6KNF4_RAT</name>
<accession>A6KNF4</accession>
<organism evidence="1 2">
    <name type="scientific">Rattus norvegicus</name>
    <name type="common">Rat</name>
    <dbReference type="NCBI Taxonomy" id="10116"/>
    <lineage>
        <taxon>Eukaryota</taxon>
        <taxon>Metazoa</taxon>
        <taxon>Chordata</taxon>
        <taxon>Craniata</taxon>
        <taxon>Vertebrata</taxon>
        <taxon>Euteleostomi</taxon>
        <taxon>Mammalia</taxon>
        <taxon>Eutheria</taxon>
        <taxon>Euarchontoglires</taxon>
        <taxon>Glires</taxon>
        <taxon>Rodentia</taxon>
        <taxon>Myomorpha</taxon>
        <taxon>Muroidea</taxon>
        <taxon>Muridae</taxon>
        <taxon>Murinae</taxon>
        <taxon>Rattus</taxon>
    </lineage>
</organism>
<dbReference type="EMBL" id="CH474073">
    <property type="protein sequence ID" value="EDL86679.1"/>
    <property type="molecule type" value="Genomic_DNA"/>
</dbReference>
<protein>
    <submittedName>
        <fullName evidence="1">RCG41281</fullName>
    </submittedName>
</protein>
<proteinExistence type="predicted"/>
<evidence type="ECO:0000313" key="1">
    <source>
        <dbReference type="EMBL" id="EDL86679.1"/>
    </source>
</evidence>